<dbReference type="InterPro" id="IPR011141">
    <property type="entry name" value="Polyketide_synthase_type-III"/>
</dbReference>
<keyword evidence="2" id="KW-0808">Transferase</keyword>
<evidence type="ECO:0000259" key="5">
    <source>
        <dbReference type="Pfam" id="PF00195"/>
    </source>
</evidence>
<dbReference type="GO" id="GO:0016747">
    <property type="term" value="F:acyltransferase activity, transferring groups other than amino-acyl groups"/>
    <property type="evidence" value="ECO:0007669"/>
    <property type="project" value="InterPro"/>
</dbReference>
<protein>
    <submittedName>
        <fullName evidence="7">Type III polyketide synthase</fullName>
    </submittedName>
</protein>
<dbReference type="InterPro" id="IPR012328">
    <property type="entry name" value="Chalcone/stilbene_synt_C"/>
</dbReference>
<feature type="domain" description="Chalcone/stilbene synthase N-terminal" evidence="5">
    <location>
        <begin position="7"/>
        <end position="203"/>
    </location>
</feature>
<gene>
    <name evidence="7" type="ORF">G8O30_06575</name>
</gene>
<dbReference type="CDD" id="cd00831">
    <property type="entry name" value="CHS_like"/>
    <property type="match status" value="1"/>
</dbReference>
<dbReference type="AlphaFoldDB" id="A0A7S8CAY6"/>
<dbReference type="RefSeq" id="WP_239674179.1">
    <property type="nucleotide sequence ID" value="NZ_CP049742.1"/>
</dbReference>
<feature type="active site" description="Acyl-thioester intermediate" evidence="4">
    <location>
        <position position="144"/>
    </location>
</feature>
<reference evidence="7 8" key="1">
    <citation type="submission" date="2019-07" db="EMBL/GenBank/DDBJ databases">
        <title>Genome sequence of 2 isolates from Red Sea Mangroves.</title>
        <authorList>
            <person name="Sefrji F."/>
            <person name="Michoud G."/>
            <person name="Merlino G."/>
            <person name="Daffonchio D."/>
        </authorList>
    </citation>
    <scope>NUCLEOTIDE SEQUENCE [LARGE SCALE GENOMIC DNA]</scope>
    <source>
        <strain evidence="7 8">R1DC41</strain>
    </source>
</reference>
<dbReference type="PANTHER" id="PTHR11877:SF99">
    <property type="entry name" value="1,3,6,8-TETRAHYDROXYNAPHTHALENE SYNTHASE"/>
    <property type="match status" value="1"/>
</dbReference>
<evidence type="ECO:0000256" key="3">
    <source>
        <dbReference type="ARBA" id="ARBA00023315"/>
    </source>
</evidence>
<keyword evidence="3" id="KW-0012">Acyltransferase</keyword>
<dbReference type="Proteomes" id="UP000593626">
    <property type="component" value="Chromosome"/>
</dbReference>
<evidence type="ECO:0000313" key="8">
    <source>
        <dbReference type="Proteomes" id="UP000593626"/>
    </source>
</evidence>
<evidence type="ECO:0000259" key="6">
    <source>
        <dbReference type="Pfam" id="PF02797"/>
    </source>
</evidence>
<keyword evidence="8" id="KW-1185">Reference proteome</keyword>
<dbReference type="InterPro" id="IPR016039">
    <property type="entry name" value="Thiolase-like"/>
</dbReference>
<accession>A0A7S8CAY6</accession>
<dbReference type="EMBL" id="CP049742">
    <property type="protein sequence ID" value="QPC46649.1"/>
    <property type="molecule type" value="Genomic_DNA"/>
</dbReference>
<evidence type="ECO:0000256" key="2">
    <source>
        <dbReference type="ARBA" id="ARBA00022679"/>
    </source>
</evidence>
<evidence type="ECO:0000313" key="7">
    <source>
        <dbReference type="EMBL" id="QPC46649.1"/>
    </source>
</evidence>
<dbReference type="Pfam" id="PF00195">
    <property type="entry name" value="Chal_sti_synt_N"/>
    <property type="match status" value="1"/>
</dbReference>
<dbReference type="PANTHER" id="PTHR11877">
    <property type="entry name" value="HYDROXYMETHYLGLUTARYL-COA SYNTHASE"/>
    <property type="match status" value="1"/>
</dbReference>
<dbReference type="Gene3D" id="3.40.47.10">
    <property type="match status" value="2"/>
</dbReference>
<dbReference type="KEGG" id="mcui:G8O30_06575"/>
<dbReference type="PROSITE" id="PS00441">
    <property type="entry name" value="CHALCONE_SYNTH"/>
    <property type="match status" value="1"/>
</dbReference>
<dbReference type="SUPFAM" id="SSF53901">
    <property type="entry name" value="Thiolase-like"/>
    <property type="match status" value="1"/>
</dbReference>
<dbReference type="Pfam" id="PF02797">
    <property type="entry name" value="Chal_sti_synt_C"/>
    <property type="match status" value="1"/>
</dbReference>
<dbReference type="InterPro" id="IPR001099">
    <property type="entry name" value="Chalcone/stilbene_synt_N"/>
</dbReference>
<evidence type="ECO:0000256" key="4">
    <source>
        <dbReference type="PIRSR" id="PIRSR000451-1"/>
    </source>
</evidence>
<evidence type="ECO:0000256" key="1">
    <source>
        <dbReference type="ARBA" id="ARBA00005531"/>
    </source>
</evidence>
<comment type="similarity">
    <text evidence="1">Belongs to the thiolase-like superfamily. Chalcone/stilbene synthases family.</text>
</comment>
<dbReference type="GO" id="GO:0030639">
    <property type="term" value="P:polyketide biosynthetic process"/>
    <property type="evidence" value="ECO:0007669"/>
    <property type="project" value="TreeGrafter"/>
</dbReference>
<name>A0A7S8CAY6_9BACI</name>
<feature type="domain" description="Chalcone/stilbene synthase C-terminal" evidence="6">
    <location>
        <begin position="223"/>
        <end position="353"/>
    </location>
</feature>
<sequence>MGFIQAVGIAELPYKISQEESKKFAKELFSDSFDDIERLLSVFQNGEIKSRAISMPMEWYGEDHSLSEKNDLYIKKSVEFLKKSIEKCFQKAEVCGVNVDLTDIDAIFMISTTGFATPSLDAHIMNELPFSPTTKRIPIWGLGCAGGAAGLARAREYCLAFPEAAVLVCSVELCSLTFMKNDTSKSNFIGSSLFSDGAATVLMTGRENKKRTKNPVPFVLESQSNLMPNSMDVMGWKIGDEGLHVIFSRDIPSIIKKWLRPNIEELLHKKQWNFSEIDTLIAHPGGKKVMDAYRESLDVEESLLHSSQKILSNYGNMSSCTILYVLEDIMEQKYGEGTKGIAAALGPGFSSELSLVEWCK</sequence>
<proteinExistence type="inferred from homology"/>
<dbReference type="PIRSF" id="PIRSF000451">
    <property type="entry name" value="PKS_III"/>
    <property type="match status" value="1"/>
</dbReference>
<organism evidence="7 8">
    <name type="scientific">Mangrovibacillus cuniculi</name>
    <dbReference type="NCBI Taxonomy" id="2593652"/>
    <lineage>
        <taxon>Bacteria</taxon>
        <taxon>Bacillati</taxon>
        <taxon>Bacillota</taxon>
        <taxon>Bacilli</taxon>
        <taxon>Bacillales</taxon>
        <taxon>Bacillaceae</taxon>
        <taxon>Mangrovibacillus</taxon>
    </lineage>
</organism>
<dbReference type="InterPro" id="IPR018088">
    <property type="entry name" value="Chalcone/stilbene_synthase_AS"/>
</dbReference>